<evidence type="ECO:0000256" key="1">
    <source>
        <dbReference type="SAM" id="MobiDB-lite"/>
    </source>
</evidence>
<feature type="compositionally biased region" description="Pro residues" evidence="1">
    <location>
        <begin position="1"/>
        <end position="12"/>
    </location>
</feature>
<name>A0ABP1DRG6_9APHY</name>
<sequence>MALTTSPPPTWPPLSKEREKKAPNATIQQDFPASVLDRRATQTSINGSSISVASCEGQGSTTANKLLGHKKTVVHIFDGPQVSKHSREVERIYSHLRS</sequence>
<organism evidence="2 3">
    <name type="scientific">Somion occarium</name>
    <dbReference type="NCBI Taxonomy" id="3059160"/>
    <lineage>
        <taxon>Eukaryota</taxon>
        <taxon>Fungi</taxon>
        <taxon>Dikarya</taxon>
        <taxon>Basidiomycota</taxon>
        <taxon>Agaricomycotina</taxon>
        <taxon>Agaricomycetes</taxon>
        <taxon>Polyporales</taxon>
        <taxon>Cerrenaceae</taxon>
        <taxon>Somion</taxon>
    </lineage>
</organism>
<dbReference type="Proteomes" id="UP001497453">
    <property type="component" value="Chromosome 5"/>
</dbReference>
<feature type="region of interest" description="Disordered" evidence="1">
    <location>
        <begin position="1"/>
        <end position="36"/>
    </location>
</feature>
<gene>
    <name evidence="2" type="ORF">GFSPODELE1_LOCUS7391</name>
</gene>
<evidence type="ECO:0000313" key="3">
    <source>
        <dbReference type="Proteomes" id="UP001497453"/>
    </source>
</evidence>
<accession>A0ABP1DRG6</accession>
<evidence type="ECO:0000313" key="2">
    <source>
        <dbReference type="EMBL" id="CAL1709529.1"/>
    </source>
</evidence>
<protein>
    <submittedName>
        <fullName evidence="2">Uncharacterized protein</fullName>
    </submittedName>
</protein>
<keyword evidence="3" id="KW-1185">Reference proteome</keyword>
<reference evidence="3" key="1">
    <citation type="submission" date="2024-04" db="EMBL/GenBank/DDBJ databases">
        <authorList>
            <person name="Shaw F."/>
            <person name="Minotto A."/>
        </authorList>
    </citation>
    <scope>NUCLEOTIDE SEQUENCE [LARGE SCALE GENOMIC DNA]</scope>
</reference>
<proteinExistence type="predicted"/>
<dbReference type="EMBL" id="OZ037948">
    <property type="protein sequence ID" value="CAL1709529.1"/>
    <property type="molecule type" value="Genomic_DNA"/>
</dbReference>